<sequence>MIEKCEAGLRGLDKELQKHGRDTISNRIAYPFTKESLTLANTTLDSLQNILMLALQSFNVDTYERVIEFSQTASQHSTETKQIIDFVAATIAANDDNTQLRLDSIHDSIRQIALLHQGARIEPKPSQNKNLSPNPKRQPRNKVSRSSTILDNCPCRRSEYTSERDISFPFLNWQLKKLGLMFDQGKAAANDVTIDGLTLFAAANLWLWSWMKDYVERYYHSPFHRSGHTFSELQKDLRNLANLYRKVISLFKSAGCTFEACAYYGDYYATFFYQALLPAQIDLSEFYDIAETLCDLGSQIDLTDLQRHDHNGFGSTQRKIEHFISKTKQ</sequence>
<dbReference type="Proteomes" id="UP000177798">
    <property type="component" value="Chromosome 1"/>
</dbReference>
<evidence type="ECO:0000313" key="3">
    <source>
        <dbReference type="Proteomes" id="UP000177798"/>
    </source>
</evidence>
<gene>
    <name evidence="2" type="ORF">sscle_01g008270</name>
</gene>
<proteinExistence type="predicted"/>
<name>A0A1D9PTN5_SCLS1</name>
<dbReference type="EMBL" id="CP017814">
    <property type="protein sequence ID" value="APA06057.1"/>
    <property type="molecule type" value="Genomic_DNA"/>
</dbReference>
<evidence type="ECO:0000256" key="1">
    <source>
        <dbReference type="SAM" id="MobiDB-lite"/>
    </source>
</evidence>
<dbReference type="AlphaFoldDB" id="A0A1D9PTN5"/>
<dbReference type="OrthoDB" id="5422117at2759"/>
<reference evidence="3" key="1">
    <citation type="journal article" date="2017" name="Genome Biol. Evol.">
        <title>The complete genome sequence of the phytopathogenic fungus Sclerotinia sclerotiorum reveals insights into the genome architecture of broad host range pathogens.</title>
        <authorList>
            <person name="Derbyshire M."/>
            <person name="Denton-Giles M."/>
            <person name="Hegedus D."/>
            <person name="Seifbarghy S."/>
            <person name="Rollins J."/>
            <person name="van Kan J."/>
            <person name="Seidl M.F."/>
            <person name="Faino L."/>
            <person name="Mbengue M."/>
            <person name="Navaud O."/>
            <person name="Raffaele S."/>
            <person name="Hammond-Kosack K."/>
            <person name="Heard S."/>
            <person name="Oliver R."/>
        </authorList>
    </citation>
    <scope>NUCLEOTIDE SEQUENCE [LARGE SCALE GENOMIC DNA]</scope>
    <source>
        <strain evidence="3">ATCC 18683 / 1980 / Ss-1</strain>
    </source>
</reference>
<protein>
    <submittedName>
        <fullName evidence="2">Uncharacterized protein</fullName>
    </submittedName>
</protein>
<feature type="region of interest" description="Disordered" evidence="1">
    <location>
        <begin position="123"/>
        <end position="148"/>
    </location>
</feature>
<accession>A0A1D9PTN5</accession>
<evidence type="ECO:0000313" key="2">
    <source>
        <dbReference type="EMBL" id="APA06057.1"/>
    </source>
</evidence>
<dbReference type="VEuPathDB" id="FungiDB:sscle_01g008270"/>
<feature type="compositionally biased region" description="Polar residues" evidence="1">
    <location>
        <begin position="125"/>
        <end position="135"/>
    </location>
</feature>
<organism evidence="2 3">
    <name type="scientific">Sclerotinia sclerotiorum (strain ATCC 18683 / 1980 / Ss-1)</name>
    <name type="common">White mold</name>
    <name type="synonym">Whetzelinia sclerotiorum</name>
    <dbReference type="NCBI Taxonomy" id="665079"/>
    <lineage>
        <taxon>Eukaryota</taxon>
        <taxon>Fungi</taxon>
        <taxon>Dikarya</taxon>
        <taxon>Ascomycota</taxon>
        <taxon>Pezizomycotina</taxon>
        <taxon>Leotiomycetes</taxon>
        <taxon>Helotiales</taxon>
        <taxon>Sclerotiniaceae</taxon>
        <taxon>Sclerotinia</taxon>
    </lineage>
</organism>